<sequence length="1192" mass="131675">MRLNQLELVRYGKFTERRLDFGDMRPGEPDFHLVYGPNEAGKSTLFSGFLDLLFGIERLSPYGFLHPYQTMRVGGILEAGGCQHHAYRIKRNANSMIGPDEQPLPDNLFSAALGSIDRATYRMMFSLDDDSIEQGGESILKSEGELGSLLFSASSGLPDSGAALADLRAQADAFYRPQGRKHQLADLKAELDALKAERNAIDVNAREYSRLRKALANARERHDAAAGNRAELRVRRDRTRAQLDALPLFGRLHGVRRELAQQEPLPVPPAEWWSDLPILRKQEAEVAARLSQLREELRRRREELAELRRDEPALALAERFEAIRETALDARYLTAARDMPSRLGDLARTSAEIDACLARLGEAGNPDPASLLLPTALSARLQDLVRRHATLAERLASAHEEMESAKQAHHEAERDLARLKDGARDPGLLMKRLHLLRQSDCLLRQEMAAREIERLEAALSDKLDALRPFAGNVDDLATLAVPAPAGVDAWRAEEMAQAERRSRLDDRIADESERLAGDEARLAALGAHSGVADDALARELRRQRDLAWRTHRSRLDDVTASAFEAALKDDDDAAAFRLAQVERVAEMRGLALAISERRARLQVLEAQRTAAAEERGRLSAKVAAAAIACGLPDVTILPQLEVWLATRAISLELRADLRAACRKRDTAASEERSAIRDLQDELVRFGVADKLPDRLDGLLMAAEHVVSSGQAALVAHRAAVAQLHRAAEALESREAALASAEAAMAAWQEEWNAALGETWLAGRIERPLPHEIGSMLAVLQDFDKLMQRKAELEHRIVAMRSDQAAFVQAIASLAEALDHVDFGLKQPKTINVADAHRLERDASGIPPSTFLHPTAVVATPTVDPLLVFASLRDRIAAAEHSQERRLAIAASIERMEENLQSLLTEERLHIASKQVILDFFACGTLDEAGLSLDAAREQERLRERGIELENDLMARLGAGTIGEVEAMLAAVDDAELRLELARLDEAMDEADREVSELHAEVRNKERALAAVEGGDRVAELDQRRRTLLLDIESKAVGYLRLRAGVIAAEQALRLFRERHRSAMMQRASQTFVRISGGEYSGLSTQVDKGQEFLIAKAASGGSKLAGDLSKGTRFQLYLALRIAGYHEVAAARESLPFIADDIMETFDDGRAGRAFELMADMGRVGQVIYLTHHEHLCDLARSACPSVTIHRL</sequence>
<evidence type="ECO:0000259" key="3">
    <source>
        <dbReference type="Pfam" id="PF13514"/>
    </source>
</evidence>
<keyword evidence="5" id="KW-1185">Reference proteome</keyword>
<dbReference type="Pfam" id="PF13514">
    <property type="entry name" value="AAA_27"/>
    <property type="match status" value="1"/>
</dbReference>
<dbReference type="RefSeq" id="WP_280732748.1">
    <property type="nucleotide sequence ID" value="NZ_CP120368.1"/>
</dbReference>
<gene>
    <name evidence="4" type="ORF">PYH38_004215</name>
</gene>
<feature type="coiled-coil region" evidence="1">
    <location>
        <begin position="713"/>
        <end position="750"/>
    </location>
</feature>
<feature type="region of interest" description="Disordered" evidence="2">
    <location>
        <begin position="397"/>
        <end position="419"/>
    </location>
</feature>
<dbReference type="EMBL" id="CP120371">
    <property type="protein sequence ID" value="WEX81998.1"/>
    <property type="molecule type" value="Genomic_DNA"/>
</dbReference>
<dbReference type="InterPro" id="IPR027417">
    <property type="entry name" value="P-loop_NTPase"/>
</dbReference>
<dbReference type="InterPro" id="IPR038734">
    <property type="entry name" value="YhaN_AAA"/>
</dbReference>
<organism evidence="4 5">
    <name type="scientific">Sinorhizobium numidicum</name>
    <dbReference type="NCBI Taxonomy" id="680248"/>
    <lineage>
        <taxon>Bacteria</taxon>
        <taxon>Pseudomonadati</taxon>
        <taxon>Pseudomonadota</taxon>
        <taxon>Alphaproteobacteria</taxon>
        <taxon>Hyphomicrobiales</taxon>
        <taxon>Rhizobiaceae</taxon>
        <taxon>Sinorhizobium/Ensifer group</taxon>
        <taxon>Sinorhizobium</taxon>
    </lineage>
</organism>
<evidence type="ECO:0000313" key="4">
    <source>
        <dbReference type="EMBL" id="WEX81998.1"/>
    </source>
</evidence>
<feature type="domain" description="YhaN AAA" evidence="3">
    <location>
        <begin position="1"/>
        <end position="208"/>
    </location>
</feature>
<protein>
    <submittedName>
        <fullName evidence="4">AAA family ATPase</fullName>
    </submittedName>
</protein>
<accession>A0ABY8CXF4</accession>
<feature type="coiled-coil region" evidence="1">
    <location>
        <begin position="973"/>
        <end position="1007"/>
    </location>
</feature>
<name>A0ABY8CXF4_9HYPH</name>
<feature type="coiled-coil region" evidence="1">
    <location>
        <begin position="184"/>
        <end position="235"/>
    </location>
</feature>
<evidence type="ECO:0000256" key="2">
    <source>
        <dbReference type="SAM" id="MobiDB-lite"/>
    </source>
</evidence>
<dbReference type="PANTHER" id="PTHR41259:SF1">
    <property type="entry name" value="DOUBLE-STRAND BREAK REPAIR RAD50 ATPASE, PUTATIVE-RELATED"/>
    <property type="match status" value="1"/>
</dbReference>
<keyword evidence="1" id="KW-0175">Coiled coil</keyword>
<dbReference type="SUPFAM" id="SSF52540">
    <property type="entry name" value="P-loop containing nucleoside triphosphate hydrolases"/>
    <property type="match status" value="1"/>
</dbReference>
<dbReference type="Proteomes" id="UP001235547">
    <property type="component" value="Chromosome 1"/>
</dbReference>
<evidence type="ECO:0000256" key="1">
    <source>
        <dbReference type="SAM" id="Coils"/>
    </source>
</evidence>
<proteinExistence type="predicted"/>
<dbReference type="Gene3D" id="3.40.50.300">
    <property type="entry name" value="P-loop containing nucleotide triphosphate hydrolases"/>
    <property type="match status" value="2"/>
</dbReference>
<evidence type="ECO:0000313" key="5">
    <source>
        <dbReference type="Proteomes" id="UP001235547"/>
    </source>
</evidence>
<reference evidence="4 5" key="1">
    <citation type="submission" date="2023-03" db="EMBL/GenBank/DDBJ databases">
        <authorList>
            <person name="Kaur S."/>
            <person name="Espinosa-Saiz D."/>
            <person name="Velazquez E."/>
            <person name="Menendez E."/>
            <person name="diCenzo G.C."/>
        </authorList>
    </citation>
    <scope>NUCLEOTIDE SEQUENCE [LARGE SCALE GENOMIC DNA]</scope>
    <source>
        <strain evidence="4 5">LMG 27395</strain>
    </source>
</reference>
<feature type="coiled-coil region" evidence="1">
    <location>
        <begin position="280"/>
        <end position="310"/>
    </location>
</feature>
<dbReference type="PANTHER" id="PTHR41259">
    <property type="entry name" value="DOUBLE-STRAND BREAK REPAIR RAD50 ATPASE, PUTATIVE-RELATED"/>
    <property type="match status" value="1"/>
</dbReference>